<evidence type="ECO:0000313" key="1">
    <source>
        <dbReference type="EMBL" id="SUL35545.1"/>
    </source>
</evidence>
<dbReference type="EC" id="4.2.3.4" evidence="1"/>
<protein>
    <submittedName>
        <fullName evidence="1">3-dehydroquinate synthase</fullName>
        <ecNumber evidence="1">4.2.3.4</ecNumber>
    </submittedName>
</protein>
<organism evidence="1 2">
    <name type="scientific">Staphylococcus aureus</name>
    <dbReference type="NCBI Taxonomy" id="1280"/>
    <lineage>
        <taxon>Bacteria</taxon>
        <taxon>Bacillati</taxon>
        <taxon>Bacillota</taxon>
        <taxon>Bacilli</taxon>
        <taxon>Bacillales</taxon>
        <taxon>Staphylococcaceae</taxon>
        <taxon>Staphylococcus</taxon>
    </lineage>
</organism>
<dbReference type="Gene3D" id="1.20.1090.10">
    <property type="entry name" value="Dehydroquinate synthase-like - alpha domain"/>
    <property type="match status" value="1"/>
</dbReference>
<dbReference type="GO" id="GO:0003856">
    <property type="term" value="F:3-dehydroquinate synthase activity"/>
    <property type="evidence" value="ECO:0007669"/>
    <property type="project" value="UniProtKB-EC"/>
</dbReference>
<dbReference type="AlphaFoldDB" id="A0A380EIA3"/>
<gene>
    <name evidence="1" type="primary">aroB_1</name>
    <name evidence="1" type="ORF">NCTC10702_02333</name>
</gene>
<reference evidence="1 2" key="1">
    <citation type="submission" date="2018-06" db="EMBL/GenBank/DDBJ databases">
        <authorList>
            <consortium name="Pathogen Informatics"/>
            <person name="Doyle S."/>
        </authorList>
    </citation>
    <scope>NUCLEOTIDE SEQUENCE [LARGE SCALE GENOMIC DNA]</scope>
    <source>
        <strain evidence="1 2">NCTC10702</strain>
    </source>
</reference>
<evidence type="ECO:0000313" key="2">
    <source>
        <dbReference type="Proteomes" id="UP000254116"/>
    </source>
</evidence>
<dbReference type="SUPFAM" id="SSF56796">
    <property type="entry name" value="Dehydroquinate synthase-like"/>
    <property type="match status" value="1"/>
</dbReference>
<dbReference type="EMBL" id="UHBY01000003">
    <property type="protein sequence ID" value="SUL35545.1"/>
    <property type="molecule type" value="Genomic_DNA"/>
</dbReference>
<proteinExistence type="predicted"/>
<keyword evidence="1" id="KW-0456">Lyase</keyword>
<sequence length="81" mass="9657">MFDSKHDINHYIQYLIQLGYPLDMITDLGFETLYQYMLSDKKNDKQGVQMVLIRQFGDIVVQHVDQLTLQHACEQLKTYFK</sequence>
<name>A0A380EIA3_STAAU</name>
<dbReference type="Proteomes" id="UP000254116">
    <property type="component" value="Unassembled WGS sequence"/>
</dbReference>
<accession>A0A380EIA3</accession>